<name>A0A8I0T5F2_9GAMM</name>
<evidence type="ECO:0000313" key="1">
    <source>
        <dbReference type="EMBL" id="MBE0347327.1"/>
    </source>
</evidence>
<proteinExistence type="predicted"/>
<gene>
    <name evidence="1" type="ORF">PPEP_a1755</name>
</gene>
<comment type="caution">
    <text evidence="1">The sequence shown here is derived from an EMBL/GenBank/DDBJ whole genome shotgun (WGS) entry which is preliminary data.</text>
</comment>
<protein>
    <submittedName>
        <fullName evidence="1">Uncharacterized protein</fullName>
    </submittedName>
</protein>
<evidence type="ECO:0000313" key="2">
    <source>
        <dbReference type="Proteomes" id="UP000660708"/>
    </source>
</evidence>
<dbReference type="EMBL" id="AQHF01000026">
    <property type="protein sequence ID" value="MBE0347327.1"/>
    <property type="molecule type" value="Genomic_DNA"/>
</dbReference>
<keyword evidence="2" id="KW-1185">Reference proteome</keyword>
<accession>A0A8I0T5F2</accession>
<organism evidence="1 2">
    <name type="scientific">Pseudoalteromonas peptidolytica F12-50-A1</name>
    <dbReference type="NCBI Taxonomy" id="1315280"/>
    <lineage>
        <taxon>Bacteria</taxon>
        <taxon>Pseudomonadati</taxon>
        <taxon>Pseudomonadota</taxon>
        <taxon>Gammaproteobacteria</taxon>
        <taxon>Alteromonadales</taxon>
        <taxon>Pseudoalteromonadaceae</taxon>
        <taxon>Pseudoalteromonas</taxon>
    </lineage>
</organism>
<dbReference type="Proteomes" id="UP000660708">
    <property type="component" value="Unassembled WGS sequence"/>
</dbReference>
<sequence length="50" mass="5406">MMLSFLSGGLFLPKWSYCGASLPRDIVDLALAFTVQLAIGIDNNLPFMAS</sequence>
<reference evidence="1 2" key="1">
    <citation type="submission" date="2015-06" db="EMBL/GenBank/DDBJ databases">
        <title>Genome sequence of Pseudoalteromonas peptidolytica.</title>
        <authorList>
            <person name="Xie B.-B."/>
            <person name="Rong J.-C."/>
            <person name="Qin Q.-L."/>
            <person name="Zhang Y.-Z."/>
        </authorList>
    </citation>
    <scope>NUCLEOTIDE SEQUENCE [LARGE SCALE GENOMIC DNA]</scope>
    <source>
        <strain evidence="1 2">F12-50-A1</strain>
    </source>
</reference>
<dbReference type="AlphaFoldDB" id="A0A8I0T5F2"/>